<dbReference type="RefSeq" id="WP_158028616.1">
    <property type="nucleotide sequence ID" value="NZ_BMHG01000001.1"/>
</dbReference>
<keyword evidence="1" id="KW-0472">Membrane</keyword>
<reference evidence="2 3" key="1">
    <citation type="submission" date="2019-09" db="EMBL/GenBank/DDBJ databases">
        <title>Phylogeny of genus Pseudoclavibacter and closely related genus.</title>
        <authorList>
            <person name="Li Y."/>
        </authorList>
    </citation>
    <scope>NUCLEOTIDE SEQUENCE [LARGE SCALE GENOMIC DNA]</scope>
    <source>
        <strain evidence="2 3">EGI 60007</strain>
    </source>
</reference>
<proteinExistence type="predicted"/>
<keyword evidence="3" id="KW-1185">Reference proteome</keyword>
<feature type="transmembrane region" description="Helical" evidence="1">
    <location>
        <begin position="38"/>
        <end position="59"/>
    </location>
</feature>
<keyword evidence="1" id="KW-0812">Transmembrane</keyword>
<dbReference type="EMBL" id="WBJY01000001">
    <property type="protein sequence ID" value="KAB1650032.1"/>
    <property type="molecule type" value="Genomic_DNA"/>
</dbReference>
<evidence type="ECO:0000313" key="3">
    <source>
        <dbReference type="Proteomes" id="UP000431744"/>
    </source>
</evidence>
<dbReference type="AlphaFoldDB" id="A0A6H9WGI0"/>
<dbReference type="InterPro" id="IPR021443">
    <property type="entry name" value="DUF3093"/>
</dbReference>
<name>A0A6H9WGI0_9MICO</name>
<gene>
    <name evidence="2" type="ORF">F8O04_07405</name>
</gene>
<evidence type="ECO:0000256" key="1">
    <source>
        <dbReference type="SAM" id="Phobius"/>
    </source>
</evidence>
<comment type="caution">
    <text evidence="2">The sequence shown here is derived from an EMBL/GenBank/DDBJ whole genome shotgun (WGS) entry which is preliminary data.</text>
</comment>
<evidence type="ECO:0000313" key="2">
    <source>
        <dbReference type="EMBL" id="KAB1650032.1"/>
    </source>
</evidence>
<dbReference type="Proteomes" id="UP000431744">
    <property type="component" value="Unassembled WGS sequence"/>
</dbReference>
<keyword evidence="1" id="KW-1133">Transmembrane helix</keyword>
<dbReference type="Pfam" id="PF11292">
    <property type="entry name" value="DUF3093"/>
    <property type="match status" value="1"/>
</dbReference>
<feature type="transmembrane region" description="Helical" evidence="1">
    <location>
        <begin position="12"/>
        <end position="32"/>
    </location>
</feature>
<dbReference type="OrthoDB" id="3217020at2"/>
<protein>
    <submittedName>
        <fullName evidence="2">DUF3093 domain-containing protein</fullName>
    </submittedName>
</protein>
<accession>A0A6H9WGI0</accession>
<sequence>MNRYHERVWPSAWMFIAALLVIPATVLVFLRINVWVGVFLGIAIYAGYVALLIVASPVVEVSNRQLRVGSARIPLTVTGDVTAYSTREAARVAAGPDLDARAWLCLRGWAPTSARVDVTDPVDPVPYWLFSTRNPDAVRAAIEAARATQARDDLR</sequence>
<organism evidence="2 3">
    <name type="scientific">Pseudoclavibacter endophyticus</name>
    <dbReference type="NCBI Taxonomy" id="1778590"/>
    <lineage>
        <taxon>Bacteria</taxon>
        <taxon>Bacillati</taxon>
        <taxon>Actinomycetota</taxon>
        <taxon>Actinomycetes</taxon>
        <taxon>Micrococcales</taxon>
        <taxon>Microbacteriaceae</taxon>
        <taxon>Pseudoclavibacter</taxon>
    </lineage>
</organism>